<dbReference type="Proteomes" id="UP000588068">
    <property type="component" value="Unassembled WGS sequence"/>
</dbReference>
<protein>
    <submittedName>
        <fullName evidence="1">Uncharacterized protein</fullName>
    </submittedName>
</protein>
<dbReference type="AlphaFoldDB" id="A0A841HS28"/>
<sequence length="176" mass="18613">MKESGYIDFTDTSETEVELTAQDLLSLPVAAASAKGSEPVAASIAVTKEQPAVRVQAEKAKAVPSPARKQGFSLPKMAWGVGLAVVGGVVVAANHMYSAPKHIEPAPVIVSTIPQEPDPVVDERPPTLVTNPFDPSEVFELAPDLSEEEARIAVEQLLLERASQRHAGIGGIRSSR</sequence>
<keyword evidence="2" id="KW-1185">Reference proteome</keyword>
<evidence type="ECO:0000313" key="1">
    <source>
        <dbReference type="EMBL" id="MBB6095573.1"/>
    </source>
</evidence>
<comment type="caution">
    <text evidence="1">The sequence shown here is derived from an EMBL/GenBank/DDBJ whole genome shotgun (WGS) entry which is preliminary data.</text>
</comment>
<evidence type="ECO:0000313" key="2">
    <source>
        <dbReference type="Proteomes" id="UP000588068"/>
    </source>
</evidence>
<dbReference type="RefSeq" id="WP_184334928.1">
    <property type="nucleotide sequence ID" value="NZ_JACHHZ010000005.1"/>
</dbReference>
<organism evidence="1 2">
    <name type="scientific">Povalibacter uvarum</name>
    <dbReference type="NCBI Taxonomy" id="732238"/>
    <lineage>
        <taxon>Bacteria</taxon>
        <taxon>Pseudomonadati</taxon>
        <taxon>Pseudomonadota</taxon>
        <taxon>Gammaproteobacteria</taxon>
        <taxon>Steroidobacterales</taxon>
        <taxon>Steroidobacteraceae</taxon>
        <taxon>Povalibacter</taxon>
    </lineage>
</organism>
<reference evidence="1 2" key="1">
    <citation type="submission" date="2020-08" db="EMBL/GenBank/DDBJ databases">
        <title>Genomic Encyclopedia of Type Strains, Phase IV (KMG-IV): sequencing the most valuable type-strain genomes for metagenomic binning, comparative biology and taxonomic classification.</title>
        <authorList>
            <person name="Goeker M."/>
        </authorList>
    </citation>
    <scope>NUCLEOTIDE SEQUENCE [LARGE SCALE GENOMIC DNA]</scope>
    <source>
        <strain evidence="1 2">DSM 26723</strain>
    </source>
</reference>
<gene>
    <name evidence="1" type="ORF">HNQ60_004463</name>
</gene>
<proteinExistence type="predicted"/>
<dbReference type="EMBL" id="JACHHZ010000005">
    <property type="protein sequence ID" value="MBB6095573.1"/>
    <property type="molecule type" value="Genomic_DNA"/>
</dbReference>
<accession>A0A841HS28</accession>
<name>A0A841HS28_9GAMM</name>